<feature type="region of interest" description="Disordered" evidence="1">
    <location>
        <begin position="1"/>
        <end position="36"/>
    </location>
</feature>
<dbReference type="GO" id="GO:0003723">
    <property type="term" value="F:RNA binding"/>
    <property type="evidence" value="ECO:0007669"/>
    <property type="project" value="InterPro"/>
</dbReference>
<keyword evidence="3" id="KW-1185">Reference proteome</keyword>
<dbReference type="InterPro" id="IPR028271">
    <property type="entry name" value="RAMAC"/>
</dbReference>
<evidence type="ECO:0000256" key="1">
    <source>
        <dbReference type="SAM" id="MobiDB-lite"/>
    </source>
</evidence>
<feature type="compositionally biased region" description="Basic and acidic residues" evidence="1">
    <location>
        <begin position="128"/>
        <end position="137"/>
    </location>
</feature>
<feature type="compositionally biased region" description="Basic and acidic residues" evidence="1">
    <location>
        <begin position="92"/>
        <end position="118"/>
    </location>
</feature>
<comment type="caution">
    <text evidence="2">The sequence shown here is derived from an EMBL/GenBank/DDBJ whole genome shotgun (WGS) entry which is preliminary data.</text>
</comment>
<reference evidence="2" key="1">
    <citation type="submission" date="2022-01" db="EMBL/GenBank/DDBJ databases">
        <title>Genome Sequence Resource for Two Populations of Ditylenchus destructor, the Migratory Endoparasitic Phytonematode.</title>
        <authorList>
            <person name="Zhang H."/>
            <person name="Lin R."/>
            <person name="Xie B."/>
        </authorList>
    </citation>
    <scope>NUCLEOTIDE SEQUENCE</scope>
    <source>
        <strain evidence="2">BazhouSP</strain>
    </source>
</reference>
<feature type="region of interest" description="Disordered" evidence="1">
    <location>
        <begin position="72"/>
        <end position="137"/>
    </location>
</feature>
<feature type="compositionally biased region" description="Gly residues" evidence="1">
    <location>
        <begin position="76"/>
        <end position="86"/>
    </location>
</feature>
<proteinExistence type="predicted"/>
<sequence length="137" mass="15900">MSNQSDNGEAAPDHTVPSVAEDPPAAAPTAEITPAESKLAEYEKLFSNRYTEQDEDYMRKFNADLKPVHILPWQTRGGGDFGGSGGRRFQKRRYEGNRFDGPADRRFRDDRYRDDRRNQSNSWNQQRDFVDSRRDNR</sequence>
<name>A0AAD4RBU7_9BILA</name>
<dbReference type="AlphaFoldDB" id="A0AAD4RBU7"/>
<accession>A0AAD4RBU7</accession>
<dbReference type="Proteomes" id="UP001201812">
    <property type="component" value="Unassembled WGS sequence"/>
</dbReference>
<feature type="compositionally biased region" description="Low complexity" evidence="1">
    <location>
        <begin position="20"/>
        <end position="36"/>
    </location>
</feature>
<dbReference type="GO" id="GO:0106005">
    <property type="term" value="P:RNA 5'-cap (guanine-N7)-methylation"/>
    <property type="evidence" value="ECO:0007669"/>
    <property type="project" value="InterPro"/>
</dbReference>
<organism evidence="2 3">
    <name type="scientific">Ditylenchus destructor</name>
    <dbReference type="NCBI Taxonomy" id="166010"/>
    <lineage>
        <taxon>Eukaryota</taxon>
        <taxon>Metazoa</taxon>
        <taxon>Ecdysozoa</taxon>
        <taxon>Nematoda</taxon>
        <taxon>Chromadorea</taxon>
        <taxon>Rhabditida</taxon>
        <taxon>Tylenchina</taxon>
        <taxon>Tylenchomorpha</taxon>
        <taxon>Sphaerularioidea</taxon>
        <taxon>Anguinidae</taxon>
        <taxon>Anguininae</taxon>
        <taxon>Ditylenchus</taxon>
    </lineage>
</organism>
<evidence type="ECO:0000313" key="2">
    <source>
        <dbReference type="EMBL" id="KAI1723970.1"/>
    </source>
</evidence>
<gene>
    <name evidence="2" type="ORF">DdX_04156</name>
</gene>
<dbReference type="EMBL" id="JAKKPZ010000003">
    <property type="protein sequence ID" value="KAI1723970.1"/>
    <property type="molecule type" value="Genomic_DNA"/>
</dbReference>
<evidence type="ECO:0000313" key="3">
    <source>
        <dbReference type="Proteomes" id="UP001201812"/>
    </source>
</evidence>
<dbReference type="Pfam" id="PF15320">
    <property type="entry name" value="RAM"/>
    <property type="match status" value="1"/>
</dbReference>
<dbReference type="GO" id="GO:0031533">
    <property type="term" value="C:mRNA capping enzyme complex"/>
    <property type="evidence" value="ECO:0007669"/>
    <property type="project" value="InterPro"/>
</dbReference>
<protein>
    <submittedName>
        <fullName evidence="2">mRNA cap methylation, RNMT-activating mini protein domain-containing protein</fullName>
    </submittedName>
</protein>